<dbReference type="PANTHER" id="PTHR30126">
    <property type="entry name" value="HTH-TYPE TRANSCRIPTIONAL REGULATOR"/>
    <property type="match status" value="1"/>
</dbReference>
<dbReference type="PROSITE" id="PS50931">
    <property type="entry name" value="HTH_LYSR"/>
    <property type="match status" value="1"/>
</dbReference>
<keyword evidence="2" id="KW-0805">Transcription regulation</keyword>
<dbReference type="PRINTS" id="PR00039">
    <property type="entry name" value="HTHLYSR"/>
</dbReference>
<dbReference type="Gene3D" id="3.40.190.290">
    <property type="match status" value="1"/>
</dbReference>
<evidence type="ECO:0000256" key="3">
    <source>
        <dbReference type="ARBA" id="ARBA00023125"/>
    </source>
</evidence>
<dbReference type="FunFam" id="1.10.10.10:FF:000001">
    <property type="entry name" value="LysR family transcriptional regulator"/>
    <property type="match status" value="1"/>
</dbReference>
<dbReference type="InterPro" id="IPR000847">
    <property type="entry name" value="LysR_HTH_N"/>
</dbReference>
<accession>A0A9D2MPC4</accession>
<comment type="similarity">
    <text evidence="1">Belongs to the LysR transcriptional regulatory family.</text>
</comment>
<sequence>MEQNFNLYHIFYTVAKCRNISGAARELFISQPAISKAIARLEQNLGSTLFLRSSRGVKLTEAGELLYSQVERAFLAIAQGEKQLLQMQKLGVGHLSLGASATLCKYVLLPILQPFVRQNPHIQISISCQSSYETIEALEKGSIDIGLIGGPDSLRHAPSEGSSSPMDRLSFLPAMEIQDIFVTTRSYLDHLKERIPADTHLSSRTVIAESTLMLLNKENMTRQYVDRYLSQENLSASRMIEVTSMDLLIEFAKIDLGIACVIRDFVREELSSGKLVQLKMPVSIPRRQIGFAWARSGAIPEPARKFLSFFEAWEGRTP</sequence>
<evidence type="ECO:0000256" key="1">
    <source>
        <dbReference type="ARBA" id="ARBA00009437"/>
    </source>
</evidence>
<evidence type="ECO:0000313" key="6">
    <source>
        <dbReference type="EMBL" id="HJB90478.1"/>
    </source>
</evidence>
<comment type="caution">
    <text evidence="6">The sequence shown here is derived from an EMBL/GenBank/DDBJ whole genome shotgun (WGS) entry which is preliminary data.</text>
</comment>
<reference evidence="6" key="2">
    <citation type="submission" date="2021-04" db="EMBL/GenBank/DDBJ databases">
        <authorList>
            <person name="Gilroy R."/>
        </authorList>
    </citation>
    <scope>NUCLEOTIDE SEQUENCE</scope>
    <source>
        <strain evidence="6">USAMLcec3-2134</strain>
    </source>
</reference>
<keyword evidence="4" id="KW-0804">Transcription</keyword>
<proteinExistence type="inferred from homology"/>
<evidence type="ECO:0000313" key="7">
    <source>
        <dbReference type="Proteomes" id="UP000886883"/>
    </source>
</evidence>
<dbReference type="SUPFAM" id="SSF53850">
    <property type="entry name" value="Periplasmic binding protein-like II"/>
    <property type="match status" value="1"/>
</dbReference>
<dbReference type="InterPro" id="IPR036388">
    <property type="entry name" value="WH-like_DNA-bd_sf"/>
</dbReference>
<organism evidence="6 7">
    <name type="scientific">Candidatus Eisenbergiella merdigallinarum</name>
    <dbReference type="NCBI Taxonomy" id="2838552"/>
    <lineage>
        <taxon>Bacteria</taxon>
        <taxon>Bacillati</taxon>
        <taxon>Bacillota</taxon>
        <taxon>Clostridia</taxon>
        <taxon>Lachnospirales</taxon>
        <taxon>Lachnospiraceae</taxon>
        <taxon>Eisenbergiella</taxon>
    </lineage>
</organism>
<feature type="domain" description="HTH lysR-type" evidence="5">
    <location>
        <begin position="1"/>
        <end position="60"/>
    </location>
</feature>
<keyword evidence="3" id="KW-0238">DNA-binding</keyword>
<name>A0A9D2MPC4_9FIRM</name>
<dbReference type="CDD" id="cd05466">
    <property type="entry name" value="PBP2_LTTR_substrate"/>
    <property type="match status" value="1"/>
</dbReference>
<protein>
    <submittedName>
        <fullName evidence="6">LysR family transcriptional regulator</fullName>
    </submittedName>
</protein>
<dbReference type="InterPro" id="IPR005119">
    <property type="entry name" value="LysR_subst-bd"/>
</dbReference>
<reference evidence="6" key="1">
    <citation type="journal article" date="2021" name="PeerJ">
        <title>Extensive microbial diversity within the chicken gut microbiome revealed by metagenomics and culture.</title>
        <authorList>
            <person name="Gilroy R."/>
            <person name="Ravi A."/>
            <person name="Getino M."/>
            <person name="Pursley I."/>
            <person name="Horton D.L."/>
            <person name="Alikhan N.F."/>
            <person name="Baker D."/>
            <person name="Gharbi K."/>
            <person name="Hall N."/>
            <person name="Watson M."/>
            <person name="Adriaenssens E.M."/>
            <person name="Foster-Nyarko E."/>
            <person name="Jarju S."/>
            <person name="Secka A."/>
            <person name="Antonio M."/>
            <person name="Oren A."/>
            <person name="Chaudhuri R.R."/>
            <person name="La Ragione R."/>
            <person name="Hildebrand F."/>
            <person name="Pallen M.J."/>
        </authorList>
    </citation>
    <scope>NUCLEOTIDE SEQUENCE</scope>
    <source>
        <strain evidence="6">USAMLcec3-2134</strain>
    </source>
</reference>
<dbReference type="EMBL" id="DWXE01000010">
    <property type="protein sequence ID" value="HJB90478.1"/>
    <property type="molecule type" value="Genomic_DNA"/>
</dbReference>
<dbReference type="Pfam" id="PF00126">
    <property type="entry name" value="HTH_1"/>
    <property type="match status" value="1"/>
</dbReference>
<evidence type="ECO:0000256" key="2">
    <source>
        <dbReference type="ARBA" id="ARBA00023015"/>
    </source>
</evidence>
<dbReference type="GO" id="GO:0000976">
    <property type="term" value="F:transcription cis-regulatory region binding"/>
    <property type="evidence" value="ECO:0007669"/>
    <property type="project" value="TreeGrafter"/>
</dbReference>
<dbReference type="InterPro" id="IPR036390">
    <property type="entry name" value="WH_DNA-bd_sf"/>
</dbReference>
<dbReference type="Pfam" id="PF03466">
    <property type="entry name" value="LysR_substrate"/>
    <property type="match status" value="1"/>
</dbReference>
<dbReference type="PANTHER" id="PTHR30126:SF64">
    <property type="entry name" value="HTH-TYPE TRANSCRIPTIONAL REGULATOR CITR"/>
    <property type="match status" value="1"/>
</dbReference>
<evidence type="ECO:0000259" key="5">
    <source>
        <dbReference type="PROSITE" id="PS50931"/>
    </source>
</evidence>
<dbReference type="AlphaFoldDB" id="A0A9D2MPC4"/>
<dbReference type="Proteomes" id="UP000886883">
    <property type="component" value="Unassembled WGS sequence"/>
</dbReference>
<dbReference type="Gene3D" id="1.10.10.10">
    <property type="entry name" value="Winged helix-like DNA-binding domain superfamily/Winged helix DNA-binding domain"/>
    <property type="match status" value="1"/>
</dbReference>
<evidence type="ECO:0000256" key="4">
    <source>
        <dbReference type="ARBA" id="ARBA00023163"/>
    </source>
</evidence>
<dbReference type="GO" id="GO:0003700">
    <property type="term" value="F:DNA-binding transcription factor activity"/>
    <property type="evidence" value="ECO:0007669"/>
    <property type="project" value="InterPro"/>
</dbReference>
<dbReference type="SUPFAM" id="SSF46785">
    <property type="entry name" value="Winged helix' DNA-binding domain"/>
    <property type="match status" value="1"/>
</dbReference>
<gene>
    <name evidence="6" type="ORF">H9763_03305</name>
</gene>